<feature type="region of interest" description="Disordered" evidence="1">
    <location>
        <begin position="1"/>
        <end position="25"/>
    </location>
</feature>
<evidence type="ECO:0000313" key="3">
    <source>
        <dbReference type="Proteomes" id="UP000299102"/>
    </source>
</evidence>
<dbReference type="Proteomes" id="UP000299102">
    <property type="component" value="Unassembled WGS sequence"/>
</dbReference>
<reference evidence="2 3" key="1">
    <citation type="journal article" date="2019" name="Commun. Biol.">
        <title>The bagworm genome reveals a unique fibroin gene that provides high tensile strength.</title>
        <authorList>
            <person name="Kono N."/>
            <person name="Nakamura H."/>
            <person name="Ohtoshi R."/>
            <person name="Tomita M."/>
            <person name="Numata K."/>
            <person name="Arakawa K."/>
        </authorList>
    </citation>
    <scope>NUCLEOTIDE SEQUENCE [LARGE SCALE GENOMIC DNA]</scope>
</reference>
<dbReference type="EMBL" id="BGZK01003117">
    <property type="protein sequence ID" value="GBP98309.1"/>
    <property type="molecule type" value="Genomic_DNA"/>
</dbReference>
<organism evidence="2 3">
    <name type="scientific">Eumeta variegata</name>
    <name type="common">Bagworm moth</name>
    <name type="synonym">Eumeta japonica</name>
    <dbReference type="NCBI Taxonomy" id="151549"/>
    <lineage>
        <taxon>Eukaryota</taxon>
        <taxon>Metazoa</taxon>
        <taxon>Ecdysozoa</taxon>
        <taxon>Arthropoda</taxon>
        <taxon>Hexapoda</taxon>
        <taxon>Insecta</taxon>
        <taxon>Pterygota</taxon>
        <taxon>Neoptera</taxon>
        <taxon>Endopterygota</taxon>
        <taxon>Lepidoptera</taxon>
        <taxon>Glossata</taxon>
        <taxon>Ditrysia</taxon>
        <taxon>Tineoidea</taxon>
        <taxon>Psychidae</taxon>
        <taxon>Oiketicinae</taxon>
        <taxon>Eumeta</taxon>
    </lineage>
</organism>
<sequence>MGPSFALRRGGHFSPHLSPHTTTRVHNSANIDEPSVTLIFAGAAIHCNCRGYGHLTVRVQLSEEVLVKCKCLNVLLSGQIYAFRVANELHVSTTDCSAGFLGLLIGLKILDILALWNARSADWESKLLYKGILWMQTTYLGTIVSCLSEVLEVMEKNLCPKHIVFEMSEEKQMEAKRFFYNKCAIPELLEQLMELK</sequence>
<proteinExistence type="predicted"/>
<evidence type="ECO:0000256" key="1">
    <source>
        <dbReference type="SAM" id="MobiDB-lite"/>
    </source>
</evidence>
<accession>A0A4C2AGV6</accession>
<dbReference type="AlphaFoldDB" id="A0A4C2AGV6"/>
<protein>
    <submittedName>
        <fullName evidence="2">Uncharacterized protein</fullName>
    </submittedName>
</protein>
<keyword evidence="3" id="KW-1185">Reference proteome</keyword>
<dbReference type="OrthoDB" id="7937836at2759"/>
<name>A0A4C2AGV6_EUMVA</name>
<gene>
    <name evidence="2" type="ORF">EVAR_71830_1</name>
</gene>
<comment type="caution">
    <text evidence="2">The sequence shown here is derived from an EMBL/GenBank/DDBJ whole genome shotgun (WGS) entry which is preliminary data.</text>
</comment>
<evidence type="ECO:0000313" key="2">
    <source>
        <dbReference type="EMBL" id="GBP98309.1"/>
    </source>
</evidence>